<dbReference type="SUPFAM" id="SSF52980">
    <property type="entry name" value="Restriction endonuclease-like"/>
    <property type="match status" value="1"/>
</dbReference>
<evidence type="ECO:0000313" key="4">
    <source>
        <dbReference type="Proteomes" id="UP000181980"/>
    </source>
</evidence>
<dbReference type="InterPro" id="IPR049468">
    <property type="entry name" value="Restrct_endonuc-II-like_dom"/>
</dbReference>
<evidence type="ECO:0000313" key="3">
    <source>
        <dbReference type="EMBL" id="SEF16842.1"/>
    </source>
</evidence>
<feature type="region of interest" description="Disordered" evidence="1">
    <location>
        <begin position="1244"/>
        <end position="1476"/>
    </location>
</feature>
<dbReference type="EMBL" id="FNUC01000004">
    <property type="protein sequence ID" value="SEF16842.1"/>
    <property type="molecule type" value="Genomic_DNA"/>
</dbReference>
<keyword evidence="4" id="KW-1185">Reference proteome</keyword>
<sequence length="1543" mass="161796">MRSDAVAGPVPTRAELVAHAVERWSGDLAALGGRDPLLSYRDLKVGTLDLAAAEPEARKLLLEGAPVLVSKLFPYEPLRTSALRSVRAIRDKSRELSQERGIAVSYLAVGIATWANPFAARRPTAPVMLRSAVVEARDPAETDFSITIADDPFVNPVLLWALDSQLGLRFATDDLRDPSGRLRYATVVERLREFAPPHVVDGFAIAHRAVLATFTTVPLALSRDLAALGVDLQRNDVVAALAGDSAALSAVARTGSPAELRYRVLDTDTEQDEVVAAAAGDAHLRVAAAPGTGRTQTVAALVSELVGRGQRVLVVGEKRAVLDDLVARLDSVGLRDVVLDAGRTPPAAAVQQIAETARRLRQARPGEFEHITPGTAAALATELDGYRDAIHAIRQPWGSTAHEAMVLVATAQEFARTPARVDPDVLGRAGSTAHVRLQLRDFANIEGLTLTESGSPWFGSDVPDIRAADALFGTVTELRERALPRLKNAATRAAVEVGLAGPGSVAECLETVDLLASVGRTIETLGAQIWDEPLDELAAATGDRAYRASQGVESGFLARRKLRKRLADLTGKAGRQHRPRQHEGLIAARQQLVTWRERSRDGKAPRTGPHLANAVDAAKGVRHALASLADGNPRTADLEHLSFADVAKRLDELIADAGHLRSLPRLYELQAELSAAGLDDLIAELRRRGIGADQVEAVFDYAWYSSLLDLWRSTDSALGRFDRYAHDRRLEEFRAADMVEVRAAAGRVLEARRARFADVAAEHEGQTAVLTESPDSALPAAPRALVEEAPDLALVTVPCWVASPLAVAELLPPRPLFDVVVVEDAGRLAVAEAVSALARGARVVLVGDDDVARPPFTTAVEPAPDPDEQEGPWAQDPPASVVDLLREALPERLLTGQYRVRDDRLVGFAARTTHAARLTTVPGVGGTDRVTMEIVDSDPIADDPVDSSSDEVGRVVDLVLDHVRKRPHESLGVVTLGPRHAERLDAALRHALIRAPEVAPHLRGDRAEPFFIKDVERVSGDVRDAIILTLGYGRSVDGRILYRFGALGRPGGERRLSAATLCSRERLTVVATFGAEDLSPRRLTTPGAQALGQFLAYVQRGPQPDWVEGATAAPGRSGLLAETVAERLQAAGVEAEIVLGHGGPGGVAVAVRHPTRRSRFVLAVETDGETYAARRSARERERLRQEQLTRLGWTVHRIWSAAWAADPDAETERLLATYEQAVRDADAYDWAVAAAEADIVAGMPEDEPFPAQGTVAAQRPPVGQRSVPAAKGAPRPASGQTAAAPGDAGQAPAERPSPPGEASASGKAAADPAAGVAPTTDGGAAPSGATTADGETTAAGSAQTADRSASSTTSTADGTSAADPATADPASAAGNASSAGGSAATTGSATADGKASAAGNATAAGPDAPHGTSSTSGTTAAADPKGAKGKASAGSSTSGDSAAAGASPTTAGPEPVGSDPDAELEPVRQGNRPLIVSGRSVSDYTGRELAALARWTESDGVGRRVDDVVGLLATDLALDLADPRTTDVLRHAVRVARAGSPAA</sequence>
<dbReference type="RefSeq" id="WP_074946720.1">
    <property type="nucleotide sequence ID" value="NZ_FNUC01000004.1"/>
</dbReference>
<dbReference type="STRING" id="561176.SAMN04488561_5566"/>
<dbReference type="Pfam" id="PF13195">
    <property type="entry name" value="DUF4011"/>
    <property type="match status" value="1"/>
</dbReference>
<name>A0A1H5PSK8_9ACTN</name>
<protein>
    <recommendedName>
        <fullName evidence="2">Restriction endonuclease type II-like domain-containing protein</fullName>
    </recommendedName>
</protein>
<dbReference type="Gene3D" id="3.40.960.10">
    <property type="entry name" value="VSR Endonuclease"/>
    <property type="match status" value="1"/>
</dbReference>
<proteinExistence type="predicted"/>
<evidence type="ECO:0000259" key="2">
    <source>
        <dbReference type="Pfam" id="PF18741"/>
    </source>
</evidence>
<reference evidence="4" key="1">
    <citation type="submission" date="2016-10" db="EMBL/GenBank/DDBJ databases">
        <authorList>
            <person name="Varghese N."/>
            <person name="Submissions S."/>
        </authorList>
    </citation>
    <scope>NUCLEOTIDE SEQUENCE [LARGE SCALE GENOMIC DNA]</scope>
    <source>
        <strain evidence="4">DSM 45237</strain>
    </source>
</reference>
<evidence type="ECO:0000256" key="1">
    <source>
        <dbReference type="SAM" id="MobiDB-lite"/>
    </source>
</evidence>
<dbReference type="Proteomes" id="UP000181980">
    <property type="component" value="Unassembled WGS sequence"/>
</dbReference>
<gene>
    <name evidence="3" type="ORF">SAMN04488561_5566</name>
</gene>
<dbReference type="SUPFAM" id="SSF52540">
    <property type="entry name" value="P-loop containing nucleoside triphosphate hydrolases"/>
    <property type="match status" value="1"/>
</dbReference>
<feature type="domain" description="Restriction endonuclease type II-like" evidence="2">
    <location>
        <begin position="1122"/>
        <end position="1216"/>
    </location>
</feature>
<accession>A0A1H5PSK8</accession>
<dbReference type="InterPro" id="IPR027417">
    <property type="entry name" value="P-loop_NTPase"/>
</dbReference>
<feature type="compositionally biased region" description="Low complexity" evidence="1">
    <location>
        <begin position="1328"/>
        <end position="1453"/>
    </location>
</feature>
<feature type="region of interest" description="Disordered" evidence="1">
    <location>
        <begin position="857"/>
        <end position="876"/>
    </location>
</feature>
<feature type="compositionally biased region" description="Low complexity" evidence="1">
    <location>
        <begin position="1279"/>
        <end position="1318"/>
    </location>
</feature>
<dbReference type="OrthoDB" id="9757917at2"/>
<organism evidence="3 4">
    <name type="scientific">Jiangella alba</name>
    <dbReference type="NCBI Taxonomy" id="561176"/>
    <lineage>
        <taxon>Bacteria</taxon>
        <taxon>Bacillati</taxon>
        <taxon>Actinomycetota</taxon>
        <taxon>Actinomycetes</taxon>
        <taxon>Jiangellales</taxon>
        <taxon>Jiangellaceae</taxon>
        <taxon>Jiangella</taxon>
    </lineage>
</organism>
<dbReference type="Gene3D" id="3.40.50.300">
    <property type="entry name" value="P-loop containing nucleotide triphosphate hydrolases"/>
    <property type="match status" value="1"/>
</dbReference>
<dbReference type="InterPro" id="IPR025103">
    <property type="entry name" value="DUF4011"/>
</dbReference>
<dbReference type="Pfam" id="PF18741">
    <property type="entry name" value="MTES_1575"/>
    <property type="match status" value="1"/>
</dbReference>
<dbReference type="InterPro" id="IPR011335">
    <property type="entry name" value="Restrct_endonuc-II-like"/>
</dbReference>